<dbReference type="KEGG" id="cprv:CYPRO_1218"/>
<dbReference type="InterPro" id="IPR025164">
    <property type="entry name" value="Toastrack_DUF4097"/>
</dbReference>
<proteinExistence type="predicted"/>
<dbReference type="PANTHER" id="PTHR34094">
    <property type="match status" value="1"/>
</dbReference>
<accession>A0A345UJ29</accession>
<evidence type="ECO:0000259" key="2">
    <source>
        <dbReference type="Pfam" id="PF13349"/>
    </source>
</evidence>
<evidence type="ECO:0000256" key="1">
    <source>
        <dbReference type="SAM" id="SignalP"/>
    </source>
</evidence>
<dbReference type="Pfam" id="PF13349">
    <property type="entry name" value="DUF4097"/>
    <property type="match status" value="1"/>
</dbReference>
<keyword evidence="1" id="KW-0732">Signal</keyword>
<dbReference type="PANTHER" id="PTHR34094:SF1">
    <property type="entry name" value="PROTEIN FAM185A"/>
    <property type="match status" value="1"/>
</dbReference>
<reference evidence="3 4" key="1">
    <citation type="submission" date="2018-03" db="EMBL/GenBank/DDBJ databases">
        <title>Phenotypic and genomic properties of Cyclonatronum proteinivorum gen. nov., sp. nov., a haloalkaliphilic bacteroidete from soda lakes possessing Na+-translocating rhodopsin.</title>
        <authorList>
            <person name="Toshchakov S.V."/>
            <person name="Korzhenkov A."/>
            <person name="Samarov N.I."/>
            <person name="Kublanov I.V."/>
            <person name="Muntyan M.S."/>
            <person name="Sorokin D.Y."/>
        </authorList>
    </citation>
    <scope>NUCLEOTIDE SEQUENCE [LARGE SCALE GENOMIC DNA]</scope>
    <source>
        <strain evidence="3 4">Omega</strain>
    </source>
</reference>
<feature type="domain" description="DUF4097" evidence="2">
    <location>
        <begin position="50"/>
        <end position="317"/>
    </location>
</feature>
<name>A0A345UJ29_9BACT</name>
<evidence type="ECO:0000313" key="3">
    <source>
        <dbReference type="EMBL" id="AXJ00481.1"/>
    </source>
</evidence>
<organism evidence="3 4">
    <name type="scientific">Cyclonatronum proteinivorum</name>
    <dbReference type="NCBI Taxonomy" id="1457365"/>
    <lineage>
        <taxon>Bacteria</taxon>
        <taxon>Pseudomonadati</taxon>
        <taxon>Balneolota</taxon>
        <taxon>Balneolia</taxon>
        <taxon>Balneolales</taxon>
        <taxon>Cyclonatronaceae</taxon>
        <taxon>Cyclonatronum</taxon>
    </lineage>
</organism>
<dbReference type="AlphaFoldDB" id="A0A345UJ29"/>
<gene>
    <name evidence="3" type="ORF">CYPRO_1218</name>
</gene>
<sequence>MKAKCTLLFSVFALLLLPLPAYVHAQPDNTTLTQTFRTGSSPQLSAATSGGNITFETHNRDEVVIHVIARKGRAYLSADELDSYAELIFNESDNQISVEAQRRNSSGFSFFGRSSSANVSISYHILAPSASSTNGRTSGGNISLNGFDGGHQLRTSGGNITLTQTSGTIRAQTSGGNIQITGVSGELDARTSGGRITLNDSNGRLNVRTSGGNINIRDVNGSVEAQTSGGNITASVREPGEILNLRTSGGNVSLNLPATLTAADSPGLELSLRGSSANLQGNLHSVMQNSNVNRNSVSGTFGKGATKVELRTSGGRATLTFE</sequence>
<dbReference type="EMBL" id="CP027806">
    <property type="protein sequence ID" value="AXJ00481.1"/>
    <property type="molecule type" value="Genomic_DNA"/>
</dbReference>
<evidence type="ECO:0000313" key="4">
    <source>
        <dbReference type="Proteomes" id="UP000254808"/>
    </source>
</evidence>
<feature type="chain" id="PRO_5016608095" evidence="1">
    <location>
        <begin position="26"/>
        <end position="322"/>
    </location>
</feature>
<dbReference type="Proteomes" id="UP000254808">
    <property type="component" value="Chromosome"/>
</dbReference>
<keyword evidence="4" id="KW-1185">Reference proteome</keyword>
<feature type="signal peptide" evidence="1">
    <location>
        <begin position="1"/>
        <end position="25"/>
    </location>
</feature>
<protein>
    <submittedName>
        <fullName evidence="3">Adhesin</fullName>
    </submittedName>
</protein>